<organism evidence="7 8">
    <name type="scientific">Sphingobium cloacae</name>
    <dbReference type="NCBI Taxonomy" id="120107"/>
    <lineage>
        <taxon>Bacteria</taxon>
        <taxon>Pseudomonadati</taxon>
        <taxon>Pseudomonadota</taxon>
        <taxon>Alphaproteobacteria</taxon>
        <taxon>Sphingomonadales</taxon>
        <taxon>Sphingomonadaceae</taxon>
        <taxon>Sphingobium</taxon>
    </lineage>
</organism>
<dbReference type="GO" id="GO:0003677">
    <property type="term" value="F:DNA binding"/>
    <property type="evidence" value="ECO:0007669"/>
    <property type="project" value="UniProtKB-KW"/>
</dbReference>
<keyword evidence="8" id="KW-1185">Reference proteome</keyword>
<keyword evidence="5" id="KW-0804">Transcription</keyword>
<dbReference type="PANTHER" id="PTHR30293">
    <property type="entry name" value="TRANSCRIPTIONAL REGULATORY PROTEIN NAC-RELATED"/>
    <property type="match status" value="1"/>
</dbReference>
<dbReference type="InterPro" id="IPR036390">
    <property type="entry name" value="WH_DNA-bd_sf"/>
</dbReference>
<dbReference type="FunFam" id="1.10.10.10:FF:000001">
    <property type="entry name" value="LysR family transcriptional regulator"/>
    <property type="match status" value="1"/>
</dbReference>
<dbReference type="KEGG" id="sclo:SCLO_1016620"/>
<dbReference type="SUPFAM" id="SSF46785">
    <property type="entry name" value="Winged helix' DNA-binding domain"/>
    <property type="match status" value="1"/>
</dbReference>
<name>A0A1E1F2L7_9SPHN</name>
<feature type="domain" description="HTH lysR-type" evidence="6">
    <location>
        <begin position="9"/>
        <end position="66"/>
    </location>
</feature>
<dbReference type="PANTHER" id="PTHR30293:SF0">
    <property type="entry name" value="NITROGEN ASSIMILATION REGULATORY PROTEIN NAC"/>
    <property type="match status" value="1"/>
</dbReference>
<comment type="similarity">
    <text evidence="1">Belongs to the LysR transcriptional regulatory family.</text>
</comment>
<dbReference type="InterPro" id="IPR000847">
    <property type="entry name" value="LysR_HTH_N"/>
</dbReference>
<dbReference type="Pfam" id="PF00126">
    <property type="entry name" value="HTH_1"/>
    <property type="match status" value="1"/>
</dbReference>
<dbReference type="RefSeq" id="WP_066515006.1">
    <property type="nucleotide sequence ID" value="NZ_AP017655.1"/>
</dbReference>
<dbReference type="GO" id="GO:0003700">
    <property type="term" value="F:DNA-binding transcription factor activity"/>
    <property type="evidence" value="ECO:0007669"/>
    <property type="project" value="InterPro"/>
</dbReference>
<sequence length="333" mass="35951">MMMRDLPSLDLRQLYYFLTVAEQGSISGAASALEIAQPSLSANLGRLERKLQVQLVIRTSKGIRLTQAGRLLSEHSRRIVGAAAQAIDEIRQTDGETRDTVSIGLPPSLGLLLSVPLAETIQNECPHIRLRITEAMSGDILEWMVSERLDLGCAYEVHDSLPLSFHPLLTEQLFLVTASDNLPPGLERDAAGIPVISAAALPSLPLALPGASHGARKVVERFARSRGLQLNVVLEIDSLPQIVTMTARASAYTILPHAAVIDEVAAGTLSLVRIVEPSMIRTAYLVRKRTRPAGPAISSVEQAVKMILREMVDRFQLEAAVPSAASSDQPVSP</sequence>
<dbReference type="Gene3D" id="3.40.190.290">
    <property type="match status" value="1"/>
</dbReference>
<dbReference type="GO" id="GO:2000142">
    <property type="term" value="P:regulation of DNA-templated transcription initiation"/>
    <property type="evidence" value="ECO:0007669"/>
    <property type="project" value="TreeGrafter"/>
</dbReference>
<evidence type="ECO:0000256" key="3">
    <source>
        <dbReference type="ARBA" id="ARBA00023125"/>
    </source>
</evidence>
<protein>
    <submittedName>
        <fullName evidence="7">LysR family transcriptional regulator</fullName>
    </submittedName>
</protein>
<keyword evidence="2" id="KW-0805">Transcription regulation</keyword>
<dbReference type="AlphaFoldDB" id="A0A1E1F2L7"/>
<evidence type="ECO:0000256" key="4">
    <source>
        <dbReference type="ARBA" id="ARBA00023159"/>
    </source>
</evidence>
<evidence type="ECO:0000256" key="5">
    <source>
        <dbReference type="ARBA" id="ARBA00023163"/>
    </source>
</evidence>
<evidence type="ECO:0000259" key="6">
    <source>
        <dbReference type="PROSITE" id="PS50931"/>
    </source>
</evidence>
<dbReference type="Gene3D" id="1.10.10.10">
    <property type="entry name" value="Winged helix-like DNA-binding domain superfamily/Winged helix DNA-binding domain"/>
    <property type="match status" value="1"/>
</dbReference>
<dbReference type="OrthoDB" id="7216893at2"/>
<dbReference type="SUPFAM" id="SSF53850">
    <property type="entry name" value="Periplasmic binding protein-like II"/>
    <property type="match status" value="1"/>
</dbReference>
<evidence type="ECO:0000256" key="1">
    <source>
        <dbReference type="ARBA" id="ARBA00009437"/>
    </source>
</evidence>
<dbReference type="InterPro" id="IPR005119">
    <property type="entry name" value="LysR_subst-bd"/>
</dbReference>
<dbReference type="Pfam" id="PF03466">
    <property type="entry name" value="LysR_substrate"/>
    <property type="match status" value="1"/>
</dbReference>
<dbReference type="InterPro" id="IPR036388">
    <property type="entry name" value="WH-like_DNA-bd_sf"/>
</dbReference>
<evidence type="ECO:0000313" key="8">
    <source>
        <dbReference type="Proteomes" id="UP000218272"/>
    </source>
</evidence>
<accession>A0A1E1F2L7</accession>
<keyword evidence="3" id="KW-0238">DNA-binding</keyword>
<evidence type="ECO:0000313" key="7">
    <source>
        <dbReference type="EMBL" id="BAV64702.1"/>
    </source>
</evidence>
<evidence type="ECO:0000256" key="2">
    <source>
        <dbReference type="ARBA" id="ARBA00023015"/>
    </source>
</evidence>
<dbReference type="EMBL" id="AP017655">
    <property type="protein sequence ID" value="BAV64702.1"/>
    <property type="molecule type" value="Genomic_DNA"/>
</dbReference>
<dbReference type="Proteomes" id="UP000218272">
    <property type="component" value="Chromosome SCLO_1"/>
</dbReference>
<dbReference type="PROSITE" id="PS50931">
    <property type="entry name" value="HTH_LYSR"/>
    <property type="match status" value="1"/>
</dbReference>
<reference evidence="7 8" key="1">
    <citation type="submission" date="2016-10" db="EMBL/GenBank/DDBJ databases">
        <title>Complete Genome Sequence of the Nonylphenol-Degrading Bacterium Sphingobium cloacae JCM 10874T.</title>
        <authorList>
            <person name="Ootsuka M."/>
            <person name="Nishizawa T."/>
            <person name="Ohta H."/>
        </authorList>
    </citation>
    <scope>NUCLEOTIDE SEQUENCE [LARGE SCALE GENOMIC DNA]</scope>
    <source>
        <strain evidence="7 8">JCM 10874</strain>
    </source>
</reference>
<keyword evidence="4" id="KW-0010">Activator</keyword>
<gene>
    <name evidence="7" type="ORF">SCLO_1016620</name>
</gene>
<proteinExistence type="inferred from homology"/>
<dbReference type="PRINTS" id="PR00039">
    <property type="entry name" value="HTHLYSR"/>
</dbReference>